<evidence type="ECO:0000256" key="5">
    <source>
        <dbReference type="SAM" id="MobiDB-lite"/>
    </source>
</evidence>
<feature type="transmembrane region" description="Helical" evidence="6">
    <location>
        <begin position="163"/>
        <end position="196"/>
    </location>
</feature>
<feature type="transmembrane region" description="Helical" evidence="6">
    <location>
        <begin position="208"/>
        <end position="228"/>
    </location>
</feature>
<comment type="caution">
    <text evidence="7">The sequence shown here is derived from an EMBL/GenBank/DDBJ whole genome shotgun (WGS) entry which is preliminary data.</text>
</comment>
<evidence type="ECO:0000256" key="6">
    <source>
        <dbReference type="SAM" id="Phobius"/>
    </source>
</evidence>
<dbReference type="NCBIfam" id="NF037982">
    <property type="entry name" value="Nramp_1"/>
    <property type="match status" value="1"/>
</dbReference>
<dbReference type="VEuPathDB" id="FungiDB:CC1G_00707"/>
<evidence type="ECO:0000256" key="4">
    <source>
        <dbReference type="ARBA" id="ARBA00023136"/>
    </source>
</evidence>
<dbReference type="PANTHER" id="PTHR11706:SF101">
    <property type="entry name" value="MANGANESE TRANSPORTER SMF1"/>
    <property type="match status" value="1"/>
</dbReference>
<feature type="transmembrane region" description="Helical" evidence="6">
    <location>
        <begin position="450"/>
        <end position="468"/>
    </location>
</feature>
<feature type="transmembrane region" description="Helical" evidence="6">
    <location>
        <begin position="92"/>
        <end position="116"/>
    </location>
</feature>
<gene>
    <name evidence="7" type="ORF">CC1G_00707</name>
</gene>
<dbReference type="HOGENOM" id="CLU_020088_4_2_1"/>
<name>A8N3T7_COPC7</name>
<feature type="region of interest" description="Disordered" evidence="5">
    <location>
        <begin position="527"/>
        <end position="573"/>
    </location>
</feature>
<dbReference type="InterPro" id="IPR001046">
    <property type="entry name" value="NRAMP_fam"/>
</dbReference>
<dbReference type="GO" id="GO:0005384">
    <property type="term" value="F:manganese ion transmembrane transporter activity"/>
    <property type="evidence" value="ECO:0007669"/>
    <property type="project" value="TreeGrafter"/>
</dbReference>
<dbReference type="NCBIfam" id="TIGR01197">
    <property type="entry name" value="nramp"/>
    <property type="match status" value="1"/>
</dbReference>
<dbReference type="GO" id="GO:0005886">
    <property type="term" value="C:plasma membrane"/>
    <property type="evidence" value="ECO:0007669"/>
    <property type="project" value="TreeGrafter"/>
</dbReference>
<dbReference type="EMBL" id="AACS02000001">
    <property type="protein sequence ID" value="EAU92488.2"/>
    <property type="molecule type" value="Genomic_DNA"/>
</dbReference>
<dbReference type="GO" id="GO:0030026">
    <property type="term" value="P:intracellular manganese ion homeostasis"/>
    <property type="evidence" value="ECO:0007669"/>
    <property type="project" value="TreeGrafter"/>
</dbReference>
<feature type="transmembrane region" description="Helical" evidence="6">
    <location>
        <begin position="137"/>
        <end position="157"/>
    </location>
</feature>
<dbReference type="eggNOG" id="KOG1291">
    <property type="taxonomic scope" value="Eukaryota"/>
</dbReference>
<dbReference type="Pfam" id="PF01566">
    <property type="entry name" value="Nramp"/>
    <property type="match status" value="2"/>
</dbReference>
<dbReference type="Proteomes" id="UP000001861">
    <property type="component" value="Unassembled WGS sequence"/>
</dbReference>
<dbReference type="KEGG" id="cci:CC1G_00707"/>
<evidence type="ECO:0008006" key="9">
    <source>
        <dbReference type="Google" id="ProtNLM"/>
    </source>
</evidence>
<keyword evidence="3 6" id="KW-1133">Transmembrane helix</keyword>
<feature type="transmembrane region" description="Helical" evidence="6">
    <location>
        <begin position="253"/>
        <end position="277"/>
    </location>
</feature>
<dbReference type="OrthoDB" id="409173at2759"/>
<evidence type="ECO:0000313" key="8">
    <source>
        <dbReference type="Proteomes" id="UP000001861"/>
    </source>
</evidence>
<dbReference type="GO" id="GO:0015086">
    <property type="term" value="F:cadmium ion transmembrane transporter activity"/>
    <property type="evidence" value="ECO:0007669"/>
    <property type="project" value="TreeGrafter"/>
</dbReference>
<evidence type="ECO:0000256" key="2">
    <source>
        <dbReference type="ARBA" id="ARBA00022692"/>
    </source>
</evidence>
<feature type="transmembrane region" description="Helical" evidence="6">
    <location>
        <begin position="474"/>
        <end position="497"/>
    </location>
</feature>
<evidence type="ECO:0000256" key="3">
    <source>
        <dbReference type="ARBA" id="ARBA00022989"/>
    </source>
</evidence>
<dbReference type="AlphaFoldDB" id="A8N3T7"/>
<keyword evidence="4 6" id="KW-0472">Membrane</keyword>
<dbReference type="STRING" id="240176.A8N3T7"/>
<sequence>MKESEKRTVQSFQLRHSSVNLASPTSPPSSGAQQDNPTPARPWLDKLKQAGSLTIHHVKRHTGVGVVCAVAYFDPGNWGVDLQAGSQFGYRLLFVVLLAGLFAVFLQVLASRLGCVTGLDLAGHSRLLLYNRPKHTLLYRWLGLYPLYVLAEVAIIATDLAELLGSAIALCMLFPSLELWHGVLITAFDVIVILAFGDPLRGRPVRLFELLIAGMVIAVLVCMCIVISKVDVHWGDAFLGYVPSKYIFQSGGLYTSVGILGATVMPHSLFIGSALATQDRIEFRELKKEDWHSMDSAEIPRSRLGYIWHSIKHHVQHAFAKPPPSFYDQATKHSEHENNPFAFVRAHLYHGIFDVAASLLGFAVLINSSILILASAVFYYGDQWSGDGDPASLFDCYDLIRDIVGQSAATLFAIALLASGQSSSLIATVAGQAVCEGFLRWRVSPLVRRLITRLLAIIPSMTVALVVGRPGIDALLVASQVVLSVVLPFITFPLLWCTSSKTIMSVRKPKKTVESFTAEPSTSDLAVPVLNREPSGAPSTKGDAKVPTSPTMTVSPPGTPASDGPSKIPDAGTAESADDYEMVDYSNNKLTIAVGVAIWLLVVAANVYVLIDLARGGSG</sequence>
<evidence type="ECO:0000313" key="7">
    <source>
        <dbReference type="EMBL" id="EAU92488.2"/>
    </source>
</evidence>
<dbReference type="OMA" id="AQNCKKH"/>
<dbReference type="RefSeq" id="XP_001829528.2">
    <property type="nucleotide sequence ID" value="XM_001829476.2"/>
</dbReference>
<feature type="transmembrane region" description="Helical" evidence="6">
    <location>
        <begin position="355"/>
        <end position="379"/>
    </location>
</feature>
<dbReference type="FunCoup" id="A8N3T7">
    <property type="interactions" value="156"/>
</dbReference>
<dbReference type="PANTHER" id="PTHR11706">
    <property type="entry name" value="SOLUTE CARRIER PROTEIN FAMILY 11 MEMBER"/>
    <property type="match status" value="1"/>
</dbReference>
<keyword evidence="2 6" id="KW-0812">Transmembrane</keyword>
<dbReference type="GeneID" id="6005959"/>
<feature type="compositionally biased region" description="Polar residues" evidence="5">
    <location>
        <begin position="9"/>
        <end position="37"/>
    </location>
</feature>
<organism evidence="7 8">
    <name type="scientific">Coprinopsis cinerea (strain Okayama-7 / 130 / ATCC MYA-4618 / FGSC 9003)</name>
    <name type="common">Inky cap fungus</name>
    <name type="synonym">Hormographiella aspergillata</name>
    <dbReference type="NCBI Taxonomy" id="240176"/>
    <lineage>
        <taxon>Eukaryota</taxon>
        <taxon>Fungi</taxon>
        <taxon>Dikarya</taxon>
        <taxon>Basidiomycota</taxon>
        <taxon>Agaricomycotina</taxon>
        <taxon>Agaricomycetes</taxon>
        <taxon>Agaricomycetidae</taxon>
        <taxon>Agaricales</taxon>
        <taxon>Agaricineae</taxon>
        <taxon>Psathyrellaceae</taxon>
        <taxon>Coprinopsis</taxon>
    </lineage>
</organism>
<comment type="subcellular location">
    <subcellularLocation>
        <location evidence="1">Membrane</location>
        <topology evidence="1">Multi-pass membrane protein</topology>
    </subcellularLocation>
</comment>
<keyword evidence="8" id="KW-1185">Reference proteome</keyword>
<dbReference type="GO" id="GO:0034755">
    <property type="term" value="P:iron ion transmembrane transport"/>
    <property type="evidence" value="ECO:0007669"/>
    <property type="project" value="TreeGrafter"/>
</dbReference>
<protein>
    <recommendedName>
        <fullName evidence="9">Natural resistance-associated macrophage protein</fullName>
    </recommendedName>
</protein>
<proteinExistence type="predicted"/>
<feature type="transmembrane region" description="Helical" evidence="6">
    <location>
        <begin position="590"/>
        <end position="611"/>
    </location>
</feature>
<dbReference type="PRINTS" id="PR00447">
    <property type="entry name" value="NATRESASSCMP"/>
</dbReference>
<feature type="region of interest" description="Disordered" evidence="5">
    <location>
        <begin position="1"/>
        <end position="41"/>
    </location>
</feature>
<feature type="compositionally biased region" description="Low complexity" evidence="5">
    <location>
        <begin position="546"/>
        <end position="556"/>
    </location>
</feature>
<dbReference type="InParanoid" id="A8N3T7"/>
<accession>A8N3T7</accession>
<reference evidence="7 8" key="1">
    <citation type="journal article" date="2010" name="Proc. Natl. Acad. Sci. U.S.A.">
        <title>Insights into evolution of multicellular fungi from the assembled chromosomes of the mushroom Coprinopsis cinerea (Coprinus cinereus).</title>
        <authorList>
            <person name="Stajich J.E."/>
            <person name="Wilke S.K."/>
            <person name="Ahren D."/>
            <person name="Au C.H."/>
            <person name="Birren B.W."/>
            <person name="Borodovsky M."/>
            <person name="Burns C."/>
            <person name="Canback B."/>
            <person name="Casselton L.A."/>
            <person name="Cheng C.K."/>
            <person name="Deng J."/>
            <person name="Dietrich F.S."/>
            <person name="Fargo D.C."/>
            <person name="Farman M.L."/>
            <person name="Gathman A.C."/>
            <person name="Goldberg J."/>
            <person name="Guigo R."/>
            <person name="Hoegger P.J."/>
            <person name="Hooker J.B."/>
            <person name="Huggins A."/>
            <person name="James T.Y."/>
            <person name="Kamada T."/>
            <person name="Kilaru S."/>
            <person name="Kodira C."/>
            <person name="Kues U."/>
            <person name="Kupfer D."/>
            <person name="Kwan H.S."/>
            <person name="Lomsadze A."/>
            <person name="Li W."/>
            <person name="Lilly W.W."/>
            <person name="Ma L.J."/>
            <person name="Mackey A.J."/>
            <person name="Manning G."/>
            <person name="Martin F."/>
            <person name="Muraguchi H."/>
            <person name="Natvig D.O."/>
            <person name="Palmerini H."/>
            <person name="Ramesh M.A."/>
            <person name="Rehmeyer C.J."/>
            <person name="Roe B.A."/>
            <person name="Shenoy N."/>
            <person name="Stanke M."/>
            <person name="Ter-Hovhannisyan V."/>
            <person name="Tunlid A."/>
            <person name="Velagapudi R."/>
            <person name="Vision T.J."/>
            <person name="Zeng Q."/>
            <person name="Zolan M.E."/>
            <person name="Pukkila P.J."/>
        </authorList>
    </citation>
    <scope>NUCLEOTIDE SEQUENCE [LARGE SCALE GENOMIC DNA]</scope>
    <source>
        <strain evidence="8">Okayama-7 / 130 / ATCC MYA-4618 / FGSC 9003</strain>
    </source>
</reference>
<evidence type="ECO:0000256" key="1">
    <source>
        <dbReference type="ARBA" id="ARBA00004141"/>
    </source>
</evidence>